<dbReference type="PANTHER" id="PTHR46388">
    <property type="entry name" value="NHL REPEAT-CONTAINING PROTEIN 2"/>
    <property type="match status" value="1"/>
</dbReference>
<dbReference type="EMBL" id="NPDS01000001">
    <property type="protein sequence ID" value="PJZ59001.1"/>
    <property type="molecule type" value="Genomic_DNA"/>
</dbReference>
<name>A0ABX4NSZ8_9LEPT</name>
<keyword evidence="3" id="KW-1185">Reference proteome</keyword>
<evidence type="ECO:0000256" key="1">
    <source>
        <dbReference type="SAM" id="MobiDB-lite"/>
    </source>
</evidence>
<accession>A0ABX4NSZ8</accession>
<sequence length="1014" mass="102074">MKNTFKFLNLLFVSAVLFTWSCLGERHSSNLAAIFNIPGFVTPSGIDPTPAAIGGNVTGLTGTGLILANNNGDPVTISADGTFLFSQRVNGGGSYNITVRQNPVSPPQICSVSNGSGIVSSQSISNIQVICSVVGFFVSGSVSGLAGSGLILKNNGTDPISISANGSFTFPVKVVNTGTYNVTVSQSPSSVTQTCSVTNASGLIAGADITSVSVTCSTNSYTVGGSVSGLAGSGLILKNNGTDDLAITANGVYSFLTSVASGGGFNVTVSQNPTSPTQTCSVSNGSSVIAGADITNANITCSTNSYTISGTVSGLSGSGLVLKNNGTDDLSISANGSFSFSTSIASGATYTVIVSQNPSSPTQTCSVTNETGLVAGANITNVAVACSTNSYTVSGSVSGLAGSGLVLKNNGTDDLSISANGSFTFSTSIASGSGYNVTVSQDPSSPTQTCSVTSGSGTVSSSNITGIGVTCSTSAFSVGGSISTLIGSNLVLKNNGADPITISSNGTFTFSTSISSGSAYAVTIQQNPTSPAQLCTLSNDTGTISSSNISNVGISCGSALYLVGGTISGLTGNLTLKNNGSDTTTISSNGAFTMTTPIADTSSYNVTITGQPTGQTCYIAQPSGTIAAADANTILINCVNGTTFGTLVSGNSVVSTLPVAPYVENPATGSGDWFSGDPGGDPDTMLDGFGFATASTPIGRLSNMYHITTDGINIYAVDYNLATPASGKVRKLNIATRVLSTLSITVDTPKGITTDGIFLYVTSANHYIVKYNLMNNTYSTIAGLAGTSGTTDGVGTAARFNAPKGIATDGTYLYVADTGNHKIRKIKISDNTVTTIAGSGTAGTLDGLGTAAKFNQPSHLVYDSNKLYVTDTNSNNIKLVDLTTSPVTVTTIAGDPAGTSGNVTNATGGTGTNARLTKPVAITMDGTYLYIVDGTTLIKRMSRTAPYTLTNLLGCSPQPPTSGSAQSGGPDGGTIGTCQANEGSFFAPKGIVTNGKSIFVVEMHPYMRLIRKID</sequence>
<gene>
    <name evidence="2" type="ORF">CH367_02925</name>
</gene>
<dbReference type="RefSeq" id="WP_100760977.1">
    <property type="nucleotide sequence ID" value="NZ_NPDS01000001.1"/>
</dbReference>
<dbReference type="Proteomes" id="UP000231879">
    <property type="component" value="Unassembled WGS sequence"/>
</dbReference>
<proteinExistence type="predicted"/>
<feature type="region of interest" description="Disordered" evidence="1">
    <location>
        <begin position="956"/>
        <end position="976"/>
    </location>
</feature>
<dbReference type="PANTHER" id="PTHR46388:SF2">
    <property type="entry name" value="NHL REPEAT-CONTAINING PROTEIN 2"/>
    <property type="match status" value="1"/>
</dbReference>
<organism evidence="2 3">
    <name type="scientific">Leptospira barantonii</name>
    <dbReference type="NCBI Taxonomy" id="2023184"/>
    <lineage>
        <taxon>Bacteria</taxon>
        <taxon>Pseudomonadati</taxon>
        <taxon>Spirochaetota</taxon>
        <taxon>Spirochaetia</taxon>
        <taxon>Leptospirales</taxon>
        <taxon>Leptospiraceae</taxon>
        <taxon>Leptospira</taxon>
    </lineage>
</organism>
<reference evidence="2 3" key="1">
    <citation type="submission" date="2017-07" db="EMBL/GenBank/DDBJ databases">
        <title>Leptospira spp. isolated from tropical soils.</title>
        <authorList>
            <person name="Thibeaux R."/>
            <person name="Iraola G."/>
            <person name="Ferres I."/>
            <person name="Bierque E."/>
            <person name="Girault D."/>
            <person name="Soupe-Gilbert M.-E."/>
            <person name="Picardeau M."/>
            <person name="Goarant C."/>
        </authorList>
    </citation>
    <scope>NUCLEOTIDE SEQUENCE [LARGE SCALE GENOMIC DNA]</scope>
    <source>
        <strain evidence="2 3">FH4-C-A1</strain>
    </source>
</reference>
<dbReference type="Gene3D" id="2.120.10.30">
    <property type="entry name" value="TolB, C-terminal domain"/>
    <property type="match status" value="1"/>
</dbReference>
<evidence type="ECO:0000313" key="3">
    <source>
        <dbReference type="Proteomes" id="UP000231879"/>
    </source>
</evidence>
<dbReference type="SUPFAM" id="SSF63825">
    <property type="entry name" value="YWTD domain"/>
    <property type="match status" value="1"/>
</dbReference>
<evidence type="ECO:0000313" key="2">
    <source>
        <dbReference type="EMBL" id="PJZ59001.1"/>
    </source>
</evidence>
<comment type="caution">
    <text evidence="2">The sequence shown here is derived from an EMBL/GenBank/DDBJ whole genome shotgun (WGS) entry which is preliminary data.</text>
</comment>
<dbReference type="InterPro" id="IPR011042">
    <property type="entry name" value="6-blade_b-propeller_TolB-like"/>
</dbReference>
<protein>
    <submittedName>
        <fullName evidence="2">Uncharacterized protein</fullName>
    </submittedName>
</protein>